<accession>A0A0B6Y4N1</accession>
<evidence type="ECO:0000313" key="1">
    <source>
        <dbReference type="EMBL" id="CEK51043.1"/>
    </source>
</evidence>
<dbReference type="AlphaFoldDB" id="A0A0B6Y4N1"/>
<sequence>GCVLTGSILQSWNIRPHFHTMWYNQEYSVRLVNFVGHVVNITAGHLYFSKLFCYPILDYQSAYTPSLSNS</sequence>
<name>A0A0B6Y4N1_9EUPU</name>
<feature type="non-terminal residue" evidence="1">
    <location>
        <position position="1"/>
    </location>
</feature>
<gene>
    <name evidence="1" type="primary">ORF12322</name>
</gene>
<feature type="non-terminal residue" evidence="1">
    <location>
        <position position="70"/>
    </location>
</feature>
<protein>
    <submittedName>
        <fullName evidence="1">Uncharacterized protein</fullName>
    </submittedName>
</protein>
<organism evidence="1">
    <name type="scientific">Arion vulgaris</name>
    <dbReference type="NCBI Taxonomy" id="1028688"/>
    <lineage>
        <taxon>Eukaryota</taxon>
        <taxon>Metazoa</taxon>
        <taxon>Spiralia</taxon>
        <taxon>Lophotrochozoa</taxon>
        <taxon>Mollusca</taxon>
        <taxon>Gastropoda</taxon>
        <taxon>Heterobranchia</taxon>
        <taxon>Euthyneura</taxon>
        <taxon>Panpulmonata</taxon>
        <taxon>Eupulmonata</taxon>
        <taxon>Stylommatophora</taxon>
        <taxon>Helicina</taxon>
        <taxon>Arionoidea</taxon>
        <taxon>Arionidae</taxon>
        <taxon>Arion</taxon>
    </lineage>
</organism>
<proteinExistence type="predicted"/>
<reference evidence="1" key="1">
    <citation type="submission" date="2014-12" db="EMBL/GenBank/DDBJ databases">
        <title>Insight into the proteome of Arion vulgaris.</title>
        <authorList>
            <person name="Aradska J."/>
            <person name="Bulat T."/>
            <person name="Smidak R."/>
            <person name="Sarate P."/>
            <person name="Gangsoo J."/>
            <person name="Sialana F."/>
            <person name="Bilban M."/>
            <person name="Lubec G."/>
        </authorList>
    </citation>
    <scope>NUCLEOTIDE SEQUENCE</scope>
    <source>
        <tissue evidence="1">Skin</tissue>
    </source>
</reference>
<dbReference type="EMBL" id="HACG01004178">
    <property type="protein sequence ID" value="CEK51043.1"/>
    <property type="molecule type" value="Transcribed_RNA"/>
</dbReference>